<dbReference type="AlphaFoldDB" id="A0AAW8UBU4"/>
<gene>
    <name evidence="1" type="ORF">P7I04_08380</name>
</gene>
<evidence type="ECO:0000313" key="2">
    <source>
        <dbReference type="Proteomes" id="UP001250218"/>
    </source>
</evidence>
<name>A0AAW8UBU4_9LACT</name>
<reference evidence="1" key="1">
    <citation type="submission" date="2023-03" db="EMBL/GenBank/DDBJ databases">
        <authorList>
            <person name="Shen W."/>
            <person name="Cai J."/>
        </authorList>
    </citation>
    <scope>NUCLEOTIDE SEQUENCE</scope>
    <source>
        <strain evidence="1">Y37</strain>
    </source>
</reference>
<evidence type="ECO:0000313" key="1">
    <source>
        <dbReference type="EMBL" id="MDT2946057.1"/>
    </source>
</evidence>
<dbReference type="RefSeq" id="WP_311806891.1">
    <property type="nucleotide sequence ID" value="NZ_JARQCM010000001.1"/>
</dbReference>
<dbReference type="EMBL" id="JARQDL010000007">
    <property type="protein sequence ID" value="MDT2946057.1"/>
    <property type="molecule type" value="Genomic_DNA"/>
</dbReference>
<evidence type="ECO:0008006" key="3">
    <source>
        <dbReference type="Google" id="ProtNLM"/>
    </source>
</evidence>
<proteinExistence type="predicted"/>
<accession>A0AAW8UBU4</accession>
<sequence>MIKNEYVKRTLSGDSQEINIYKSADDEKWNISCTIPKLARKYSKFLEDGRIVTNENSGQIVEIHGTLNNKGVSLTTTRNISDEERQRMSEQFKARLLENKEN</sequence>
<protein>
    <recommendedName>
        <fullName evidence="3">Phage protein</fullName>
    </recommendedName>
</protein>
<comment type="caution">
    <text evidence="1">The sequence shown here is derived from an EMBL/GenBank/DDBJ whole genome shotgun (WGS) entry which is preliminary data.</text>
</comment>
<organism evidence="1 2">
    <name type="scientific">Lactococcus lactis</name>
    <dbReference type="NCBI Taxonomy" id="1358"/>
    <lineage>
        <taxon>Bacteria</taxon>
        <taxon>Bacillati</taxon>
        <taxon>Bacillota</taxon>
        <taxon>Bacilli</taxon>
        <taxon>Lactobacillales</taxon>
        <taxon>Streptococcaceae</taxon>
        <taxon>Lactococcus</taxon>
    </lineage>
</organism>
<dbReference type="Proteomes" id="UP001250218">
    <property type="component" value="Unassembled WGS sequence"/>
</dbReference>